<organism evidence="1">
    <name type="scientific">uncultured Caudovirales phage</name>
    <dbReference type="NCBI Taxonomy" id="2100421"/>
    <lineage>
        <taxon>Viruses</taxon>
        <taxon>Duplodnaviria</taxon>
        <taxon>Heunggongvirae</taxon>
        <taxon>Uroviricota</taxon>
        <taxon>Caudoviricetes</taxon>
        <taxon>Peduoviridae</taxon>
        <taxon>Maltschvirus</taxon>
        <taxon>Maltschvirus maltsch</taxon>
    </lineage>
</organism>
<proteinExistence type="predicted"/>
<accession>A0A6J5Q139</accession>
<gene>
    <name evidence="2" type="ORF">UFOVP1247_79</name>
    <name evidence="1" type="ORF">UFOVP970_119</name>
</gene>
<name>A0A6J5Q139_9CAUD</name>
<reference evidence="1" key="1">
    <citation type="submission" date="2020-05" db="EMBL/GenBank/DDBJ databases">
        <authorList>
            <person name="Chiriac C."/>
            <person name="Salcher M."/>
            <person name="Ghai R."/>
            <person name="Kavagutti S V."/>
        </authorList>
    </citation>
    <scope>NUCLEOTIDE SEQUENCE</scope>
</reference>
<evidence type="ECO:0000313" key="2">
    <source>
        <dbReference type="EMBL" id="CAB4193452.1"/>
    </source>
</evidence>
<dbReference type="EMBL" id="LR797195">
    <property type="protein sequence ID" value="CAB4193452.1"/>
    <property type="molecule type" value="Genomic_DNA"/>
</dbReference>
<protein>
    <submittedName>
        <fullName evidence="1">Uncharacterized protein</fullName>
    </submittedName>
</protein>
<evidence type="ECO:0000313" key="1">
    <source>
        <dbReference type="EMBL" id="CAB4175105.1"/>
    </source>
</evidence>
<dbReference type="EMBL" id="LR796916">
    <property type="protein sequence ID" value="CAB4175105.1"/>
    <property type="molecule type" value="Genomic_DNA"/>
</dbReference>
<sequence length="60" mass="7038">MAKEDLNQTQLERVSEFVAQRKEIYQQELRDSSTDVEKFVWSEMIGLLDEISNITESESL</sequence>